<comment type="caution">
    <text evidence="1">The sequence shown here is derived from an EMBL/GenBank/DDBJ whole genome shotgun (WGS) entry which is preliminary data.</text>
</comment>
<organism evidence="1 2">
    <name type="scientific">Vermiconidia calcicola</name>
    <dbReference type="NCBI Taxonomy" id="1690605"/>
    <lineage>
        <taxon>Eukaryota</taxon>
        <taxon>Fungi</taxon>
        <taxon>Dikarya</taxon>
        <taxon>Ascomycota</taxon>
        <taxon>Pezizomycotina</taxon>
        <taxon>Dothideomycetes</taxon>
        <taxon>Dothideomycetidae</taxon>
        <taxon>Mycosphaerellales</taxon>
        <taxon>Extremaceae</taxon>
        <taxon>Vermiconidia</taxon>
    </lineage>
</organism>
<keyword evidence="2" id="KW-1185">Reference proteome</keyword>
<reference evidence="1" key="1">
    <citation type="submission" date="2023-07" db="EMBL/GenBank/DDBJ databases">
        <title>Black Yeasts Isolated from many extreme environments.</title>
        <authorList>
            <person name="Coleine C."/>
            <person name="Stajich J.E."/>
            <person name="Selbmann L."/>
        </authorList>
    </citation>
    <scope>NUCLEOTIDE SEQUENCE</scope>
    <source>
        <strain evidence="1">CCFEE 5714</strain>
    </source>
</reference>
<dbReference type="EMBL" id="JAUTXU010000393">
    <property type="protein sequence ID" value="KAK3681856.1"/>
    <property type="molecule type" value="Genomic_DNA"/>
</dbReference>
<protein>
    <submittedName>
        <fullName evidence="1">Uncharacterized protein</fullName>
    </submittedName>
</protein>
<name>A0ACC3MC18_9PEZI</name>
<accession>A0ACC3MC18</accession>
<evidence type="ECO:0000313" key="2">
    <source>
        <dbReference type="Proteomes" id="UP001281147"/>
    </source>
</evidence>
<sequence>MAAATRTSVEARRSKPPPLQTSFSRPSTAPHTDPPTSSGGQNNGYGSPTQSQQNGAPGKTQIEPSTGHQRFVLTDPLAFRYLEEDPATKVLARRKELEGYECYVVEQWSTSRSHPTFTITTYTGDPSHTVVVGVLSVPSDESIWSPQLRVYFKALNQYHAQRRETPLGILMVTNLSGFPSSLTVIHVPDGDLRKHRSDFFVNEDLKRLNCAGRVGLTLSPPTAATVAKFHQLYRTSDKNDIYQSVIELVKLCQSALMLFDKLDIDYADGLLCDVTERGVNDWWLEIGSSYYNIEPHDGILGPTTVAGLLGLLMGARNRLHAVGAPVAKDAFDVEAIKRGVSVFQKQQKIQRTRRLDRKTLDRLHRATAKAASSDGWTVPKAVKSTVAELSGKGGEMVMDVVGRRDKAGIAEIETCDMERFVQLVYGERGKWLWYGKALKKSTTREVAGVPLGVGENRDSMDGKQLNFRQNEHGGYTWTARKSVADGLGGIKREQSDTLPSPAEQEEGDEDGVVGVIKRTSGFKEAKSGLGRFKGAVGLGGHQHRQTNSKDGSPLTPRSPLSPRLPQSPVEDGSPPSGKEHRKRPPVRRAHSSPVSSLGSPKSPAQEQRQKSVEEAIPEQPDVPVAPAYAASYREAMQSKESVRPPSYVSQDPRDGADDGGTASDQASENMTIDAASIAGSVYNDINLNEVLPTGPETEQDLNRLMKRTVSYSRVVDVNMHTKSGDAYPRHLSFSLAEESVLTWEAIVSSERDPYYDDPRVELTDEEFKAKESKHLQHLISELSSNTVTFTQAQLHSLALVLSKLDEDHETLESLCHPQTDRVHSLQTNSEGILRAERERLEEAGKEIETLAAKLDYEINGLKGKVEDVEAGVEDFQKGVGRVEERVKELERDAERVAQRTWGCVVS</sequence>
<dbReference type="Proteomes" id="UP001281147">
    <property type="component" value="Unassembled WGS sequence"/>
</dbReference>
<gene>
    <name evidence="1" type="ORF">LTR37_020815</name>
</gene>
<evidence type="ECO:0000313" key="1">
    <source>
        <dbReference type="EMBL" id="KAK3681856.1"/>
    </source>
</evidence>
<proteinExistence type="predicted"/>